<dbReference type="EMBL" id="CP000227">
    <property type="protein sequence ID" value="ACM11544.1"/>
    <property type="molecule type" value="Genomic_DNA"/>
</dbReference>
<sequence>MGDFGEFKIAKLNQTAVSDVDQLVLEELYSLRREINSVKREVTDEDFLDYLNINDVDIYSMPVSNVLTIIANAQSDLKKS</sequence>
<dbReference type="KEGG" id="bcq:BCQ_1114"/>
<dbReference type="AlphaFoldDB" id="B9IT62"/>
<reference evidence="1 2" key="1">
    <citation type="journal article" date="2009" name="J. Bacteriol.">
        <title>Complete genome sequence of the extremophilic Bacillus cereus strain Q1 with industrial applications.</title>
        <authorList>
            <person name="Xiong Z."/>
            <person name="Jiang Y."/>
            <person name="Qi D."/>
            <person name="Lu H."/>
            <person name="Yang F."/>
            <person name="Yang J."/>
            <person name="Chen L."/>
            <person name="Sun L."/>
            <person name="Xu X."/>
            <person name="Xue Y."/>
            <person name="Zhu Y."/>
            <person name="Jin Q."/>
        </authorList>
    </citation>
    <scope>NUCLEOTIDE SEQUENCE [LARGE SCALE GENOMIC DNA]</scope>
    <source>
        <strain evidence="1 2">Q1</strain>
    </source>
</reference>
<dbReference type="HOGENOM" id="CLU_2582306_0_0_9"/>
<evidence type="ECO:0000313" key="2">
    <source>
        <dbReference type="Proteomes" id="UP000000441"/>
    </source>
</evidence>
<dbReference type="Proteomes" id="UP000000441">
    <property type="component" value="Chromosome"/>
</dbReference>
<evidence type="ECO:0000313" key="1">
    <source>
        <dbReference type="EMBL" id="ACM11544.1"/>
    </source>
</evidence>
<protein>
    <submittedName>
        <fullName evidence="1">Uncharacterized protein</fullName>
    </submittedName>
</protein>
<gene>
    <name evidence="1" type="ordered locus">BCQ_1114</name>
</gene>
<proteinExistence type="predicted"/>
<organism evidence="1 2">
    <name type="scientific">Bacillus cereus (strain Q1)</name>
    <dbReference type="NCBI Taxonomy" id="361100"/>
    <lineage>
        <taxon>Bacteria</taxon>
        <taxon>Bacillati</taxon>
        <taxon>Bacillota</taxon>
        <taxon>Bacilli</taxon>
        <taxon>Bacillales</taxon>
        <taxon>Bacillaceae</taxon>
        <taxon>Bacillus</taxon>
        <taxon>Bacillus cereus group</taxon>
    </lineage>
</organism>
<name>B9IT62_BACCQ</name>
<accession>B9IT62</accession>